<name>A0A0N4X9K2_HAEPC</name>
<reference evidence="1" key="1">
    <citation type="submission" date="2017-02" db="UniProtKB">
        <authorList>
            <consortium name="WormBaseParasite"/>
        </authorList>
    </citation>
    <scope>IDENTIFICATION</scope>
</reference>
<protein>
    <submittedName>
        <fullName evidence="1">ZP domain-containing protein</fullName>
    </submittedName>
</protein>
<dbReference type="WBParaSite" id="HPLM_0002104401-mRNA-1">
    <property type="protein sequence ID" value="HPLM_0002104401-mRNA-1"/>
    <property type="gene ID" value="HPLM_0002104401"/>
</dbReference>
<organism evidence="1">
    <name type="scientific">Haemonchus placei</name>
    <name type="common">Barber's pole worm</name>
    <dbReference type="NCBI Taxonomy" id="6290"/>
    <lineage>
        <taxon>Eukaryota</taxon>
        <taxon>Metazoa</taxon>
        <taxon>Ecdysozoa</taxon>
        <taxon>Nematoda</taxon>
        <taxon>Chromadorea</taxon>
        <taxon>Rhabditida</taxon>
        <taxon>Rhabditina</taxon>
        <taxon>Rhabditomorpha</taxon>
        <taxon>Strongyloidea</taxon>
        <taxon>Trichostrongylidae</taxon>
        <taxon>Haemonchus</taxon>
    </lineage>
</organism>
<proteinExistence type="predicted"/>
<evidence type="ECO:0000313" key="1">
    <source>
        <dbReference type="WBParaSite" id="HPLM_0002104401-mRNA-1"/>
    </source>
</evidence>
<sequence length="82" mass="8578">LTGDPITPAGFSALFVAVDDVTMPPSVIFSMELLQTSLTPPAGCIASIKARTRCSAAINCKKSLLPLNTLVQTCSNATVLQR</sequence>
<dbReference type="AlphaFoldDB" id="A0A0N4X9K2"/>
<accession>A0A0N4X9K2</accession>